<dbReference type="Proteomes" id="UP000466388">
    <property type="component" value="Unassembled WGS sequence"/>
</dbReference>
<dbReference type="Gene3D" id="1.20.1250.20">
    <property type="entry name" value="MFS general substrate transporter like domains"/>
    <property type="match status" value="1"/>
</dbReference>
<reference evidence="10 11" key="1">
    <citation type="submission" date="2019-11" db="EMBL/GenBank/DDBJ databases">
        <title>Lactobacillus sp. nov. CRM56-3, isolated from fermented tea leaves.</title>
        <authorList>
            <person name="Phuengjayaem S."/>
            <person name="Tanasupawat S."/>
        </authorList>
    </citation>
    <scope>NUCLEOTIDE SEQUENCE [LARGE SCALE GENOMIC DNA]</scope>
    <source>
        <strain evidence="10 11">CRM56-3</strain>
    </source>
</reference>
<dbReference type="PROSITE" id="PS50850">
    <property type="entry name" value="MFS"/>
    <property type="match status" value="1"/>
</dbReference>
<feature type="transmembrane region" description="Helical" evidence="8">
    <location>
        <begin position="131"/>
        <end position="148"/>
    </location>
</feature>
<dbReference type="SUPFAM" id="SSF103473">
    <property type="entry name" value="MFS general substrate transporter"/>
    <property type="match status" value="1"/>
</dbReference>
<evidence type="ECO:0000256" key="1">
    <source>
        <dbReference type="ARBA" id="ARBA00004651"/>
    </source>
</evidence>
<dbReference type="PANTHER" id="PTHR42718:SF9">
    <property type="entry name" value="MAJOR FACILITATOR SUPERFAMILY MULTIDRUG TRANSPORTER MFSC"/>
    <property type="match status" value="1"/>
</dbReference>
<comment type="subcellular location">
    <subcellularLocation>
        <location evidence="1">Cell membrane</location>
        <topology evidence="1">Multi-pass membrane protein</topology>
    </subcellularLocation>
</comment>
<comment type="caution">
    <text evidence="10">The sequence shown here is derived from an EMBL/GenBank/DDBJ whole genome shotgun (WGS) entry which is preliminary data.</text>
</comment>
<feature type="transmembrane region" description="Helical" evidence="8">
    <location>
        <begin position="293"/>
        <end position="319"/>
    </location>
</feature>
<evidence type="ECO:0000313" key="10">
    <source>
        <dbReference type="EMBL" id="MTV82130.1"/>
    </source>
</evidence>
<dbReference type="PANTHER" id="PTHR42718">
    <property type="entry name" value="MAJOR FACILITATOR SUPERFAMILY MULTIDRUG TRANSPORTER MFSC"/>
    <property type="match status" value="1"/>
</dbReference>
<feature type="transmembrane region" description="Helical" evidence="8">
    <location>
        <begin position="200"/>
        <end position="220"/>
    </location>
</feature>
<evidence type="ECO:0000256" key="6">
    <source>
        <dbReference type="ARBA" id="ARBA00022989"/>
    </source>
</evidence>
<protein>
    <submittedName>
        <fullName evidence="10">DHA2 family efflux MFS transporter permease subunit</fullName>
    </submittedName>
</protein>
<evidence type="ECO:0000256" key="4">
    <source>
        <dbReference type="ARBA" id="ARBA00022475"/>
    </source>
</evidence>
<feature type="transmembrane region" description="Helical" evidence="8">
    <location>
        <begin position="104"/>
        <end position="124"/>
    </location>
</feature>
<feature type="transmembrane region" description="Helical" evidence="8">
    <location>
        <begin position="51"/>
        <end position="70"/>
    </location>
</feature>
<keyword evidence="3" id="KW-0813">Transport</keyword>
<dbReference type="RefSeq" id="WP_155431403.1">
    <property type="nucleotide sequence ID" value="NZ_WNJO01000005.1"/>
</dbReference>
<feature type="transmembrane region" description="Helical" evidence="8">
    <location>
        <begin position="266"/>
        <end position="287"/>
    </location>
</feature>
<feature type="transmembrane region" description="Helical" evidence="8">
    <location>
        <begin position="357"/>
        <end position="382"/>
    </location>
</feature>
<dbReference type="EMBL" id="WNJO01000005">
    <property type="protein sequence ID" value="MTV82130.1"/>
    <property type="molecule type" value="Genomic_DNA"/>
</dbReference>
<feature type="transmembrane region" description="Helical" evidence="8">
    <location>
        <begin position="226"/>
        <end position="246"/>
    </location>
</feature>
<evidence type="ECO:0000256" key="2">
    <source>
        <dbReference type="ARBA" id="ARBA00008537"/>
    </source>
</evidence>
<organism evidence="10 11">
    <name type="scientific">Secundilactobacillus folii</name>
    <dbReference type="NCBI Taxonomy" id="2678357"/>
    <lineage>
        <taxon>Bacteria</taxon>
        <taxon>Bacillati</taxon>
        <taxon>Bacillota</taxon>
        <taxon>Bacilli</taxon>
        <taxon>Lactobacillales</taxon>
        <taxon>Lactobacillaceae</taxon>
        <taxon>Secundilactobacillus</taxon>
    </lineage>
</organism>
<accession>A0A7X2XV67</accession>
<dbReference type="Gene3D" id="1.20.1720.10">
    <property type="entry name" value="Multidrug resistance protein D"/>
    <property type="match status" value="1"/>
</dbReference>
<feature type="domain" description="Major facilitator superfamily (MFS) profile" evidence="9">
    <location>
        <begin position="9"/>
        <end position="462"/>
    </location>
</feature>
<proteinExistence type="inferred from homology"/>
<evidence type="ECO:0000256" key="5">
    <source>
        <dbReference type="ARBA" id="ARBA00022692"/>
    </source>
</evidence>
<dbReference type="GO" id="GO:0005886">
    <property type="term" value="C:plasma membrane"/>
    <property type="evidence" value="ECO:0007669"/>
    <property type="project" value="UniProtKB-SubCell"/>
</dbReference>
<name>A0A7X2XV67_9LACO</name>
<keyword evidence="7 8" id="KW-0472">Membrane</keyword>
<feature type="transmembrane region" description="Helical" evidence="8">
    <location>
        <begin position="168"/>
        <end position="188"/>
    </location>
</feature>
<dbReference type="PRINTS" id="PR01036">
    <property type="entry name" value="TCRTETB"/>
</dbReference>
<dbReference type="NCBIfam" id="TIGR00711">
    <property type="entry name" value="efflux_EmrB"/>
    <property type="match status" value="1"/>
</dbReference>
<keyword evidence="11" id="KW-1185">Reference proteome</keyword>
<dbReference type="InterPro" id="IPR020846">
    <property type="entry name" value="MFS_dom"/>
</dbReference>
<dbReference type="InterPro" id="IPR036259">
    <property type="entry name" value="MFS_trans_sf"/>
</dbReference>
<feature type="transmembrane region" description="Helical" evidence="8">
    <location>
        <begin position="331"/>
        <end position="351"/>
    </location>
</feature>
<comment type="similarity">
    <text evidence="2">Belongs to the major facilitator superfamily. EmrB family.</text>
</comment>
<evidence type="ECO:0000256" key="8">
    <source>
        <dbReference type="SAM" id="Phobius"/>
    </source>
</evidence>
<feature type="transmembrane region" description="Helical" evidence="8">
    <location>
        <begin position="12"/>
        <end position="31"/>
    </location>
</feature>
<dbReference type="InterPro" id="IPR004638">
    <property type="entry name" value="EmrB-like"/>
</dbReference>
<feature type="transmembrane region" description="Helical" evidence="8">
    <location>
        <begin position="403"/>
        <end position="420"/>
    </location>
</feature>
<evidence type="ECO:0000259" key="9">
    <source>
        <dbReference type="PROSITE" id="PS50850"/>
    </source>
</evidence>
<evidence type="ECO:0000256" key="7">
    <source>
        <dbReference type="ARBA" id="ARBA00023136"/>
    </source>
</evidence>
<dbReference type="InterPro" id="IPR011701">
    <property type="entry name" value="MFS"/>
</dbReference>
<keyword evidence="4" id="KW-1003">Cell membrane</keyword>
<feature type="transmembrane region" description="Helical" evidence="8">
    <location>
        <begin position="79"/>
        <end position="98"/>
    </location>
</feature>
<keyword evidence="5 8" id="KW-0812">Transmembrane</keyword>
<keyword evidence="6 8" id="KW-1133">Transmembrane helix</keyword>
<gene>
    <name evidence="10" type="ORF">GM612_05615</name>
</gene>
<dbReference type="Pfam" id="PF07690">
    <property type="entry name" value="MFS_1"/>
    <property type="match status" value="1"/>
</dbReference>
<evidence type="ECO:0000256" key="3">
    <source>
        <dbReference type="ARBA" id="ARBA00022448"/>
    </source>
</evidence>
<sequence length="468" mass="51032">METQRIPRKTILAIIGSGLLAFCGILTETSMNVTFPTLMKQFDLSMGTVQWLSTGYLLVVSLTMITSAFMQRRLKLSQLFVLAGLMFTIGDLICGLAPNFQVLLIGRLIQAVGTGYAIPLLFAIILQQIPAARLGVFMGIGGMITGIAPSLGPTYGGFNTYMFTWREIFWFILPIVILATILGGLTIPQRFKTERPQFNFLGLLFLGIAFFLITEGFTAAGTAGWLSIKFWGSLLGGLVFLMLFVFDSRHTQRDLINLMVFKSPTFVLSVTVYFLIQLMNIGISFLLPNYAQLVFGANSLTAGATILLGSLASAFVQPLSGRMLDRNGASVPIKIGSVLLVISLGLFSAFGQSLTSGLIVLFYLFFGIGFGFSFGNTMTNGIQQVDIKLQQDANATFSTSQQFAGSIGTAIMAAILTSSQQSGRHLSQRVLSAIGSQHDFYLLLLLTVIILILVWINFAKQRRQETAE</sequence>
<dbReference type="GO" id="GO:0022857">
    <property type="term" value="F:transmembrane transporter activity"/>
    <property type="evidence" value="ECO:0007669"/>
    <property type="project" value="InterPro"/>
</dbReference>
<dbReference type="AlphaFoldDB" id="A0A7X2XV67"/>
<feature type="transmembrane region" description="Helical" evidence="8">
    <location>
        <begin position="440"/>
        <end position="458"/>
    </location>
</feature>
<evidence type="ECO:0000313" key="11">
    <source>
        <dbReference type="Proteomes" id="UP000466388"/>
    </source>
</evidence>